<dbReference type="EMBL" id="NGEL01000193">
    <property type="protein sequence ID" value="OTM78796.1"/>
    <property type="molecule type" value="Genomic_DNA"/>
</dbReference>
<comment type="caution">
    <text evidence="1">The sequence shown here is derived from an EMBL/GenBank/DDBJ whole genome shotgun (WGS) entry which is preliminary data.</text>
</comment>
<protein>
    <submittedName>
        <fullName evidence="1">Uncharacterized protein</fullName>
    </submittedName>
</protein>
<gene>
    <name evidence="1" type="ORF">B9X95_20475</name>
</gene>
<name>A0A2C9X1I5_ACIBA</name>
<sequence>MDEDEISIIAYNYVGYIKLKKDIIFPADDNKNDVIYNQSGVNRRVFSGYVSFPEVEKNTLFYMKAFLLTLTVDIPCKEEIHSLIKIFSYCENHSSLIEKLLLGLKSNSKGLVFNGLKEVIGDFYLLEKIDDLFFYDGREELYNNFFKNDK</sequence>
<dbReference type="AlphaFoldDB" id="A0A2C9X1I5"/>
<dbReference type="Proteomes" id="UP000194699">
    <property type="component" value="Unassembled WGS sequence"/>
</dbReference>
<proteinExistence type="predicted"/>
<evidence type="ECO:0000313" key="1">
    <source>
        <dbReference type="EMBL" id="OTM78796.1"/>
    </source>
</evidence>
<organism evidence="1 2">
    <name type="scientific">Acinetobacter baumannii</name>
    <dbReference type="NCBI Taxonomy" id="470"/>
    <lineage>
        <taxon>Bacteria</taxon>
        <taxon>Pseudomonadati</taxon>
        <taxon>Pseudomonadota</taxon>
        <taxon>Gammaproteobacteria</taxon>
        <taxon>Moraxellales</taxon>
        <taxon>Moraxellaceae</taxon>
        <taxon>Acinetobacter</taxon>
        <taxon>Acinetobacter calcoaceticus/baumannii complex</taxon>
    </lineage>
</organism>
<evidence type="ECO:0000313" key="2">
    <source>
        <dbReference type="Proteomes" id="UP000194699"/>
    </source>
</evidence>
<dbReference type="RefSeq" id="WP_086249974.1">
    <property type="nucleotide sequence ID" value="NZ_CP134579.1"/>
</dbReference>
<accession>A0A2C9X1I5</accession>
<reference evidence="2" key="1">
    <citation type="submission" date="2017-05" db="EMBL/GenBank/DDBJ databases">
        <authorList>
            <person name="Kreiswirth B."/>
            <person name="Manca C."/>
            <person name="Chen L."/>
            <person name="Evans S."/>
            <person name="Fowler V."/>
            <person name="Patel R."/>
            <person name="Chambers H."/>
            <person name="Bonomo R."/>
            <person name="Paul V."/>
            <person name="Sankar J."/>
            <person name="Gaind R."/>
            <person name="Ray P."/>
            <person name="Gautam V."/>
            <person name="Biswal M."/>
            <person name="Datta S."/>
            <person name="Walia K."/>
            <person name="Adams M."/>
            <person name="Nelson K."/>
            <person name="Sutton G."/>
            <person name="Fouts D."/>
            <person name="Hujer K."/>
            <person name="Hujer A."/>
        </authorList>
    </citation>
    <scope>NUCLEOTIDE SEQUENCE [LARGE SCALE GENOMIC DNA]</scope>
    <source>
        <strain evidence="2">PR350</strain>
    </source>
</reference>